<reference evidence="2" key="1">
    <citation type="journal article" date="2023" name="Plant J.">
        <title>Genome sequences and population genomics provide insights into the demographic history, inbreeding, and mutation load of two 'living fossil' tree species of Dipteronia.</title>
        <authorList>
            <person name="Feng Y."/>
            <person name="Comes H.P."/>
            <person name="Chen J."/>
            <person name="Zhu S."/>
            <person name="Lu R."/>
            <person name="Zhang X."/>
            <person name="Li P."/>
            <person name="Qiu J."/>
            <person name="Olsen K.M."/>
            <person name="Qiu Y."/>
        </authorList>
    </citation>
    <scope>NUCLEOTIDE SEQUENCE</scope>
    <source>
        <strain evidence="2">KIB01</strain>
    </source>
</reference>
<dbReference type="PANTHER" id="PTHR19446">
    <property type="entry name" value="REVERSE TRANSCRIPTASES"/>
    <property type="match status" value="1"/>
</dbReference>
<evidence type="ECO:0000313" key="3">
    <source>
        <dbReference type="Proteomes" id="UP001280121"/>
    </source>
</evidence>
<keyword evidence="3" id="KW-1185">Reference proteome</keyword>
<gene>
    <name evidence="2" type="ORF">Ddye_009102</name>
</gene>
<proteinExistence type="predicted"/>
<name>A0AAE0CLY4_9ROSI</name>
<sequence length="193" mass="22420">MQYKLIMKKWHQEVYDHFKKQYKNVSWSIPVIKNFDLKRLSEQEKERLEETFSSEEAWEALCSCDGNKVSGLNAEEVIHSWKRESEGGIIVKFDFENAYDSVDFNFLESMMEVLINRSLTSSFTVERGLRQGDSLSPFLFNIAIEGLSYLMRKEANLGFLEGINYGIDGIQVTHLQFADDTSSSSQRWIFLSI</sequence>
<accession>A0AAE0CLY4</accession>
<dbReference type="InterPro" id="IPR043502">
    <property type="entry name" value="DNA/RNA_pol_sf"/>
</dbReference>
<dbReference type="AlphaFoldDB" id="A0AAE0CLY4"/>
<dbReference type="PROSITE" id="PS50878">
    <property type="entry name" value="RT_POL"/>
    <property type="match status" value="1"/>
</dbReference>
<evidence type="ECO:0000313" key="2">
    <source>
        <dbReference type="EMBL" id="KAK2656050.1"/>
    </source>
</evidence>
<dbReference type="Proteomes" id="UP001280121">
    <property type="component" value="Unassembled WGS sequence"/>
</dbReference>
<dbReference type="EMBL" id="JANJYI010000003">
    <property type="protein sequence ID" value="KAK2656050.1"/>
    <property type="molecule type" value="Genomic_DNA"/>
</dbReference>
<dbReference type="InterPro" id="IPR000477">
    <property type="entry name" value="RT_dom"/>
</dbReference>
<feature type="domain" description="Reverse transcriptase" evidence="1">
    <location>
        <begin position="1"/>
        <end position="193"/>
    </location>
</feature>
<organism evidence="2 3">
    <name type="scientific">Dipteronia dyeriana</name>
    <dbReference type="NCBI Taxonomy" id="168575"/>
    <lineage>
        <taxon>Eukaryota</taxon>
        <taxon>Viridiplantae</taxon>
        <taxon>Streptophyta</taxon>
        <taxon>Embryophyta</taxon>
        <taxon>Tracheophyta</taxon>
        <taxon>Spermatophyta</taxon>
        <taxon>Magnoliopsida</taxon>
        <taxon>eudicotyledons</taxon>
        <taxon>Gunneridae</taxon>
        <taxon>Pentapetalae</taxon>
        <taxon>rosids</taxon>
        <taxon>malvids</taxon>
        <taxon>Sapindales</taxon>
        <taxon>Sapindaceae</taxon>
        <taxon>Hippocastanoideae</taxon>
        <taxon>Acereae</taxon>
        <taxon>Dipteronia</taxon>
    </lineage>
</organism>
<dbReference type="Pfam" id="PF00078">
    <property type="entry name" value="RVT_1"/>
    <property type="match status" value="1"/>
</dbReference>
<protein>
    <recommendedName>
        <fullName evidence="1">Reverse transcriptase domain-containing protein</fullName>
    </recommendedName>
</protein>
<dbReference type="SUPFAM" id="SSF56672">
    <property type="entry name" value="DNA/RNA polymerases"/>
    <property type="match status" value="1"/>
</dbReference>
<comment type="caution">
    <text evidence="2">The sequence shown here is derived from an EMBL/GenBank/DDBJ whole genome shotgun (WGS) entry which is preliminary data.</text>
</comment>
<evidence type="ECO:0000259" key="1">
    <source>
        <dbReference type="PROSITE" id="PS50878"/>
    </source>
</evidence>